<accession>A0ABN7WLC3</accession>
<reference evidence="1 2" key="1">
    <citation type="submission" date="2021-06" db="EMBL/GenBank/DDBJ databases">
        <authorList>
            <person name="Kallberg Y."/>
            <person name="Tangrot J."/>
            <person name="Rosling A."/>
        </authorList>
    </citation>
    <scope>NUCLEOTIDE SEQUENCE [LARGE SCALE GENOMIC DNA]</scope>
    <source>
        <strain evidence="1 2">120-4 pot B 10/14</strain>
    </source>
</reference>
<gene>
    <name evidence="1" type="ORF">GMARGA_LOCUS32425</name>
</gene>
<keyword evidence="2" id="KW-1185">Reference proteome</keyword>
<feature type="non-terminal residue" evidence="1">
    <location>
        <position position="185"/>
    </location>
</feature>
<proteinExistence type="predicted"/>
<protein>
    <submittedName>
        <fullName evidence="1">15594_t:CDS:1</fullName>
    </submittedName>
</protein>
<comment type="caution">
    <text evidence="1">The sequence shown here is derived from an EMBL/GenBank/DDBJ whole genome shotgun (WGS) entry which is preliminary data.</text>
</comment>
<feature type="non-terminal residue" evidence="1">
    <location>
        <position position="1"/>
    </location>
</feature>
<dbReference type="EMBL" id="CAJVQB010050915">
    <property type="protein sequence ID" value="CAG8835154.1"/>
    <property type="molecule type" value="Genomic_DNA"/>
</dbReference>
<name>A0ABN7WLC3_GIGMA</name>
<sequence length="185" mass="21143">NSTLLDPYRDLLLFNIVNKSLNELKVQFDQDVRDANVSDSYIYIDMKVNNVIIHPNSPPVFVSEGVFIRDEKVSYQLNEKTCLLGFYAHSKKRAPGHTPTKYIITARKLKKLGIMESNYTILYNFLVTQMTSFTLDISLAIRNSDDPRYPELFITNARPAIIHSGHICHSDLIITDMNTCNEDIG</sequence>
<organism evidence="1 2">
    <name type="scientific">Gigaspora margarita</name>
    <dbReference type="NCBI Taxonomy" id="4874"/>
    <lineage>
        <taxon>Eukaryota</taxon>
        <taxon>Fungi</taxon>
        <taxon>Fungi incertae sedis</taxon>
        <taxon>Mucoromycota</taxon>
        <taxon>Glomeromycotina</taxon>
        <taxon>Glomeromycetes</taxon>
        <taxon>Diversisporales</taxon>
        <taxon>Gigasporaceae</taxon>
        <taxon>Gigaspora</taxon>
    </lineage>
</organism>
<evidence type="ECO:0000313" key="1">
    <source>
        <dbReference type="EMBL" id="CAG8835154.1"/>
    </source>
</evidence>
<evidence type="ECO:0000313" key="2">
    <source>
        <dbReference type="Proteomes" id="UP000789901"/>
    </source>
</evidence>
<dbReference type="Proteomes" id="UP000789901">
    <property type="component" value="Unassembled WGS sequence"/>
</dbReference>